<dbReference type="RefSeq" id="WP_183568289.1">
    <property type="nucleotide sequence ID" value="NZ_CBCSLB010000017.1"/>
</dbReference>
<dbReference type="EMBL" id="JACHXW010000017">
    <property type="protein sequence ID" value="MBB3154591.1"/>
    <property type="molecule type" value="Genomic_DNA"/>
</dbReference>
<dbReference type="AlphaFoldDB" id="A0A7W5CBC5"/>
<proteinExistence type="predicted"/>
<name>A0A7W5CBC5_9BACL</name>
<keyword evidence="3" id="KW-1185">Reference proteome</keyword>
<organism evidence="2 3">
    <name type="scientific">Paenibacillus endophyticus</name>
    <dbReference type="NCBI Taxonomy" id="1294268"/>
    <lineage>
        <taxon>Bacteria</taxon>
        <taxon>Bacillati</taxon>
        <taxon>Bacillota</taxon>
        <taxon>Bacilli</taxon>
        <taxon>Bacillales</taxon>
        <taxon>Paenibacillaceae</taxon>
        <taxon>Paenibacillus</taxon>
    </lineage>
</organism>
<comment type="caution">
    <text evidence="2">The sequence shown here is derived from an EMBL/GenBank/DDBJ whole genome shotgun (WGS) entry which is preliminary data.</text>
</comment>
<dbReference type="Proteomes" id="UP000518605">
    <property type="component" value="Unassembled WGS sequence"/>
</dbReference>
<feature type="transmembrane region" description="Helical" evidence="1">
    <location>
        <begin position="57"/>
        <end position="79"/>
    </location>
</feature>
<sequence length="88" mass="10443">MNVDNELYRNVQTYTGMTGLFSIVIVILSIVFVWFVVQEIKWETFFRFPRSPKARMFQVLVAIIMGHLLAKFILEYWGYTVLLKSFVE</sequence>
<gene>
    <name evidence="2" type="ORF">FHS16_004673</name>
</gene>
<keyword evidence="1" id="KW-0812">Transmembrane</keyword>
<dbReference type="InterPro" id="IPR009526">
    <property type="entry name" value="DUF1146"/>
</dbReference>
<reference evidence="2 3" key="1">
    <citation type="submission" date="2020-08" db="EMBL/GenBank/DDBJ databases">
        <title>Genomic Encyclopedia of Type Strains, Phase III (KMG-III): the genomes of soil and plant-associated and newly described type strains.</title>
        <authorList>
            <person name="Whitman W."/>
        </authorList>
    </citation>
    <scope>NUCLEOTIDE SEQUENCE [LARGE SCALE GENOMIC DNA]</scope>
    <source>
        <strain evidence="2 3">CECT 8234</strain>
    </source>
</reference>
<keyword evidence="1" id="KW-0472">Membrane</keyword>
<keyword evidence="1" id="KW-1133">Transmembrane helix</keyword>
<evidence type="ECO:0000256" key="1">
    <source>
        <dbReference type="SAM" id="Phobius"/>
    </source>
</evidence>
<protein>
    <submittedName>
        <fullName evidence="2">Putative integral membrane protein (TIGR02327 family)</fullName>
    </submittedName>
</protein>
<evidence type="ECO:0000313" key="2">
    <source>
        <dbReference type="EMBL" id="MBB3154591.1"/>
    </source>
</evidence>
<dbReference type="Pfam" id="PF06612">
    <property type="entry name" value="DUF1146"/>
    <property type="match status" value="1"/>
</dbReference>
<accession>A0A7W5CBC5</accession>
<evidence type="ECO:0000313" key="3">
    <source>
        <dbReference type="Proteomes" id="UP000518605"/>
    </source>
</evidence>
<feature type="transmembrane region" description="Helical" evidence="1">
    <location>
        <begin position="20"/>
        <end position="37"/>
    </location>
</feature>